<comment type="caution">
    <text evidence="2">The sequence shown here is derived from an EMBL/GenBank/DDBJ whole genome shotgun (WGS) entry which is preliminary data.</text>
</comment>
<keyword evidence="1" id="KW-0732">Signal</keyword>
<dbReference type="EMBL" id="LTAI01000007">
    <property type="protein sequence ID" value="ORE00586.1"/>
    <property type="molecule type" value="Genomic_DNA"/>
</dbReference>
<name>A0A1X0QLM6_9MICR</name>
<evidence type="ECO:0000256" key="1">
    <source>
        <dbReference type="SAM" id="SignalP"/>
    </source>
</evidence>
<dbReference type="VEuPathDB" id="MicrosporidiaDB:A0H76_3004"/>
<organism evidence="2 3">
    <name type="scientific">Hepatospora eriocheir</name>
    <dbReference type="NCBI Taxonomy" id="1081669"/>
    <lineage>
        <taxon>Eukaryota</taxon>
        <taxon>Fungi</taxon>
        <taxon>Fungi incertae sedis</taxon>
        <taxon>Microsporidia</taxon>
        <taxon>Hepatosporidae</taxon>
        <taxon>Hepatospora</taxon>
    </lineage>
</organism>
<evidence type="ECO:0000313" key="2">
    <source>
        <dbReference type="EMBL" id="ORE00586.1"/>
    </source>
</evidence>
<feature type="signal peptide" evidence="1">
    <location>
        <begin position="1"/>
        <end position="15"/>
    </location>
</feature>
<proteinExistence type="predicted"/>
<reference evidence="2 3" key="1">
    <citation type="journal article" date="2017" name="Environ. Microbiol.">
        <title>Decay of the glycolytic pathway and adaptation to intranuclear parasitism within Enterocytozoonidae microsporidia.</title>
        <authorList>
            <person name="Wiredu Boakye D."/>
            <person name="Jaroenlak P."/>
            <person name="Prachumwat A."/>
            <person name="Williams T.A."/>
            <person name="Bateman K.S."/>
            <person name="Itsathitphaisarn O."/>
            <person name="Sritunyalucksana K."/>
            <person name="Paszkiewicz K.H."/>
            <person name="Moore K.A."/>
            <person name="Stentiford G.D."/>
            <person name="Williams B.A."/>
        </authorList>
    </citation>
    <scope>NUCLEOTIDE SEQUENCE [LARGE SCALE GENOMIC DNA]</scope>
    <source>
        <strain evidence="3">canceri</strain>
    </source>
</reference>
<protein>
    <submittedName>
        <fullName evidence="2">Uncharacterized protein</fullName>
    </submittedName>
</protein>
<gene>
    <name evidence="2" type="ORF">A0H76_3004</name>
</gene>
<evidence type="ECO:0000313" key="3">
    <source>
        <dbReference type="Proteomes" id="UP000192501"/>
    </source>
</evidence>
<sequence>MSLFISCVFLTATVSTRLSFTYFTVNYSEGFLNHNNGVHTQNI</sequence>
<dbReference type="AlphaFoldDB" id="A0A1X0QLM6"/>
<feature type="chain" id="PRO_5012191087" evidence="1">
    <location>
        <begin position="16"/>
        <end position="43"/>
    </location>
</feature>
<dbReference type="Proteomes" id="UP000192501">
    <property type="component" value="Unassembled WGS sequence"/>
</dbReference>
<accession>A0A1X0QLM6</accession>